<keyword evidence="2" id="KW-0808">Transferase</keyword>
<dbReference type="RefSeq" id="WP_141919855.1">
    <property type="nucleotide sequence ID" value="NZ_VFOF01000001.1"/>
</dbReference>
<dbReference type="Gene3D" id="3.30.559.10">
    <property type="entry name" value="Chloramphenicol acetyltransferase-like domain"/>
    <property type="match status" value="1"/>
</dbReference>
<dbReference type="EMBL" id="VFOF01000001">
    <property type="protein sequence ID" value="TQL17521.1"/>
    <property type="molecule type" value="Genomic_DNA"/>
</dbReference>
<dbReference type="PANTHER" id="PTHR38474">
    <property type="entry name" value="SLR0299 PROTEIN"/>
    <property type="match status" value="1"/>
</dbReference>
<feature type="active site" description="Proton acceptor" evidence="1">
    <location>
        <position position="183"/>
    </location>
</feature>
<evidence type="ECO:0000256" key="1">
    <source>
        <dbReference type="PIRSR" id="PIRSR000440-1"/>
    </source>
</evidence>
<dbReference type="InterPro" id="IPR023213">
    <property type="entry name" value="CAT-like_dom_sf"/>
</dbReference>
<accession>A0A542W1Q8</accession>
<reference evidence="2 3" key="1">
    <citation type="submission" date="2019-06" db="EMBL/GenBank/DDBJ databases">
        <title>Genome sequencing of Zymomonas mobilis strains for genetic engineering and biofuel applications.</title>
        <authorList>
            <person name="Teravest M."/>
        </authorList>
    </citation>
    <scope>NUCLEOTIDE SEQUENCE [LARGE SCALE GENOMIC DNA]</scope>
    <source>
        <strain evidence="2 3">AN0101</strain>
    </source>
</reference>
<evidence type="ECO:0000313" key="2">
    <source>
        <dbReference type="EMBL" id="TQL17521.1"/>
    </source>
</evidence>
<dbReference type="SMART" id="SM01059">
    <property type="entry name" value="CAT"/>
    <property type="match status" value="1"/>
</dbReference>
<dbReference type="SUPFAM" id="SSF52777">
    <property type="entry name" value="CoA-dependent acyltransferases"/>
    <property type="match status" value="1"/>
</dbReference>
<dbReference type="AlphaFoldDB" id="A0A542W1Q8"/>
<dbReference type="InterPro" id="IPR001707">
    <property type="entry name" value="Cmp_AcTrfase"/>
</dbReference>
<evidence type="ECO:0000313" key="3">
    <source>
        <dbReference type="Proteomes" id="UP000316887"/>
    </source>
</evidence>
<dbReference type="GO" id="GO:0008811">
    <property type="term" value="F:chloramphenicol O-acetyltransferase activity"/>
    <property type="evidence" value="ECO:0007669"/>
    <property type="project" value="InterPro"/>
</dbReference>
<sequence length="219" mass="25100">MTAYKIIDTQIWPRKAHFDFYRKFANPCFNLCVPIEAQRLYESAKDNRVSFFQLALYAILRAANSVPQLKQRILGEKIIEYANIEVMTPIMTDNEGFRQIWCENTADFISFTKAVTEKIEIAKTTAAAPLIVQQENFFCASCLPWVYFSAITHAEFSFGASVPTLTWGKLKDGKIPVSCKFNHAFVDGLHASHFFIQLETLFADPDSLWIEHPVEEKMI</sequence>
<proteinExistence type="predicted"/>
<dbReference type="PANTHER" id="PTHR38474:SF1">
    <property type="entry name" value="SLR0299 PROTEIN"/>
    <property type="match status" value="1"/>
</dbReference>
<dbReference type="PIRSF" id="PIRSF000440">
    <property type="entry name" value="CAT"/>
    <property type="match status" value="1"/>
</dbReference>
<organism evidence="2 3">
    <name type="scientific">Zymomonas mobilis</name>
    <dbReference type="NCBI Taxonomy" id="542"/>
    <lineage>
        <taxon>Bacteria</taxon>
        <taxon>Pseudomonadati</taxon>
        <taxon>Pseudomonadota</taxon>
        <taxon>Alphaproteobacteria</taxon>
        <taxon>Sphingomonadales</taxon>
        <taxon>Zymomonadaceae</taxon>
        <taxon>Zymomonas</taxon>
    </lineage>
</organism>
<dbReference type="Pfam" id="PF00302">
    <property type="entry name" value="CAT"/>
    <property type="match status" value="1"/>
</dbReference>
<comment type="caution">
    <text evidence="2">The sequence shown here is derived from an EMBL/GenBank/DDBJ whole genome shotgun (WGS) entry which is preliminary data.</text>
</comment>
<dbReference type="OrthoDB" id="9801766at2"/>
<gene>
    <name evidence="2" type="ORF">FBY58_1112</name>
</gene>
<dbReference type="NCBIfam" id="NF033155">
    <property type="entry name" value="CatA_like_1"/>
    <property type="match status" value="1"/>
</dbReference>
<dbReference type="Proteomes" id="UP000316887">
    <property type="component" value="Unassembled WGS sequence"/>
</dbReference>
<protein>
    <submittedName>
        <fullName evidence="2">Chloramphenicol O-acetyltransferase type A</fullName>
    </submittedName>
</protein>
<name>A0A542W1Q8_ZYMMB</name>